<dbReference type="PANTHER" id="PTHR36848:SF2">
    <property type="entry name" value="SECRETED PROTEIN"/>
    <property type="match status" value="1"/>
</dbReference>
<dbReference type="InterPro" id="IPR053161">
    <property type="entry name" value="Ulvan_degrading_GH"/>
</dbReference>
<dbReference type="AlphaFoldDB" id="A0A916ZKR4"/>
<reference evidence="1" key="1">
    <citation type="journal article" date="2014" name="Int. J. Syst. Evol. Microbiol.">
        <title>Complete genome sequence of Corynebacterium casei LMG S-19264T (=DSM 44701T), isolated from a smear-ripened cheese.</title>
        <authorList>
            <consortium name="US DOE Joint Genome Institute (JGI-PGF)"/>
            <person name="Walter F."/>
            <person name="Albersmeier A."/>
            <person name="Kalinowski J."/>
            <person name="Ruckert C."/>
        </authorList>
    </citation>
    <scope>NUCLEOTIDE SEQUENCE</scope>
    <source>
        <strain evidence="1">CGMCC 1.15178</strain>
    </source>
</reference>
<evidence type="ECO:0008006" key="3">
    <source>
        <dbReference type="Google" id="ProtNLM"/>
    </source>
</evidence>
<comment type="caution">
    <text evidence="1">The sequence shown here is derived from an EMBL/GenBank/DDBJ whole genome shotgun (WGS) entry which is preliminary data.</text>
</comment>
<dbReference type="Gene3D" id="2.60.120.260">
    <property type="entry name" value="Galactose-binding domain-like"/>
    <property type="match status" value="1"/>
</dbReference>
<dbReference type="InterPro" id="IPR008979">
    <property type="entry name" value="Galactose-bd-like_sf"/>
</dbReference>
<dbReference type="PANTHER" id="PTHR36848">
    <property type="entry name" value="DNA-BINDING PROTEIN (PUTATIVE SECRETED PROTEIN)-RELATED"/>
    <property type="match status" value="1"/>
</dbReference>
<dbReference type="Gene3D" id="3.40.50.880">
    <property type="match status" value="1"/>
</dbReference>
<dbReference type="NCBIfam" id="NF045579">
    <property type="entry name" value="rhamnoside_JR"/>
    <property type="match status" value="1"/>
</dbReference>
<dbReference type="InterPro" id="IPR029062">
    <property type="entry name" value="Class_I_gatase-like"/>
</dbReference>
<reference evidence="1" key="2">
    <citation type="submission" date="2020-09" db="EMBL/GenBank/DDBJ databases">
        <authorList>
            <person name="Sun Q."/>
            <person name="Zhou Y."/>
        </authorList>
    </citation>
    <scope>NUCLEOTIDE SEQUENCE</scope>
    <source>
        <strain evidence="1">CGMCC 1.15178</strain>
    </source>
</reference>
<dbReference type="RefSeq" id="WP_189001015.1">
    <property type="nucleotide sequence ID" value="NZ_BMHP01000019.1"/>
</dbReference>
<dbReference type="Pfam" id="PF17132">
    <property type="entry name" value="Glyco_hydro_106"/>
    <property type="match status" value="1"/>
</dbReference>
<dbReference type="Proteomes" id="UP000612456">
    <property type="component" value="Unassembled WGS sequence"/>
</dbReference>
<dbReference type="EMBL" id="BMHP01000019">
    <property type="protein sequence ID" value="GGE02527.1"/>
    <property type="molecule type" value="Genomic_DNA"/>
</dbReference>
<accession>A0A916ZKR4</accession>
<dbReference type="GO" id="GO:0004553">
    <property type="term" value="F:hydrolase activity, hydrolyzing O-glycosyl compounds"/>
    <property type="evidence" value="ECO:0007669"/>
    <property type="project" value="UniProtKB-ARBA"/>
</dbReference>
<dbReference type="SUPFAM" id="SSF49785">
    <property type="entry name" value="Galactose-binding domain-like"/>
    <property type="match status" value="1"/>
</dbReference>
<keyword evidence="2" id="KW-1185">Reference proteome</keyword>
<evidence type="ECO:0000313" key="2">
    <source>
        <dbReference type="Proteomes" id="UP000612456"/>
    </source>
</evidence>
<proteinExistence type="predicted"/>
<sequence>MMHNLGYPSRSPDLDVYPGFVDPPEGYGEVAFYWWVGEPLTKERLAWQLEQLKDRHISALQINYAHSDQGGEAYGLTISSEPPLFSDEWWELFVWFAEKAGSYGIAVSLSDYTLCAPGQGWYTDEILAKKPDISGLILKHMVYHVEDDDTEWKLPEHTISITALLSEGELETGLNPIDLTSFVKESTLNWQKPSGEWNIVIVYAERQLNSIDPMNEHSGSMVIEHFFQRFEDKLAGMHQARLGFFFSDELDLGIKGNMWNDQFRELFMKLKGYDIVPELAALFMDIGPRTPKIRLDYSDVIVRLSEQHYFIPIYEWHRKRGLIYGCDHGGRGKDTTEFGDYFRTQRWNQGPGCDQPLLQCDLIKNKVASSIAHLYERPRTWLEGFYGSGWGTSTADLTDAIFKNFVTGHNLLTLHGLYYTTYGGWWEWAPPCNHFRMPYWQHMQPLLACTERLSYLLSQGVHICDVAVMYPVASMEAAMDGEHSVNLAFDAGEYLYRNGIDFDFIDFESLERAETHDGRLLVAGEAYRVLILPAMRALRYSTLQKALEFYKAGGLVLALERLPEASERKGRNDSRLDDMVSVLFGCSAKEAAALNDRGLMNHNDTGGVSAVAYSFMEMENLISRQITRDFYCSDQQSADQFVYIQHRHIGARHIYAVYGAAVNSECFFRCHGELELWNPWNGSSEPLQAARVTSEGTYLRLPLGPFQVQLIVFTPRAEAQEDASDPQAVIAGVYGDHLRTVQLDGEWSFRLRPTMDNRFGDYRQPPENHLIGAEARQFRFALEEELESQDDWSSPTFNDSEWQRVTYSYGPYLWKLGPLFSEACTNQLEAELIALSVSPEGQYIQMGDQKVRWSRYEFSMRYGIEHDPGHQGYHGLKGEMSDDFIATGHRTFSFTETEYSLEEAGEVTYYWSSFDAKGDTTARICLGGNIPDTIWLNGSEVENNLVTVNVLPGMNYMLIKYSMPGRGHVIVESISSPEHLRQQLPLAMSWFNKPGVMRYDVYPNQTRAGWYRFSAAPGLESFDLVAFGSIQVWVNGVERKVEQRGNRSDDSRVYHVALKQREQGISVVAIRMLYDKPLYGGAAFPEPIQLRCGEGEILLGDWSLIDSLTCYSGGAVYRKQFNFTDLKFKATSTVKLDLGNVSATAEIHLNGHLVQTLVSPPWQIDVTSWVREGNNNIEIVVYNTLANHYVTIPTRYRGNLCSGLLGPVKLLICNRNH</sequence>
<protein>
    <recommendedName>
        <fullName evidence="3">Glycosyl hydrolases family 2 sugar binding domain-containing protein</fullName>
    </recommendedName>
</protein>
<organism evidence="1 2">
    <name type="scientific">Paenibacillus nasutitermitis</name>
    <dbReference type="NCBI Taxonomy" id="1652958"/>
    <lineage>
        <taxon>Bacteria</taxon>
        <taxon>Bacillati</taxon>
        <taxon>Bacillota</taxon>
        <taxon>Bacilli</taxon>
        <taxon>Bacillales</taxon>
        <taxon>Paenibacillaceae</taxon>
        <taxon>Paenibacillus</taxon>
    </lineage>
</organism>
<dbReference type="CDD" id="cd03143">
    <property type="entry name" value="A4_beta-galactosidase_middle_domain"/>
    <property type="match status" value="1"/>
</dbReference>
<name>A0A916ZKR4_9BACL</name>
<gene>
    <name evidence="1" type="ORF">GCM10010911_71950</name>
</gene>
<evidence type="ECO:0000313" key="1">
    <source>
        <dbReference type="EMBL" id="GGE02527.1"/>
    </source>
</evidence>